<organism evidence="1 2">
    <name type="scientific">Hygrophoropsis aurantiaca</name>
    <dbReference type="NCBI Taxonomy" id="72124"/>
    <lineage>
        <taxon>Eukaryota</taxon>
        <taxon>Fungi</taxon>
        <taxon>Dikarya</taxon>
        <taxon>Basidiomycota</taxon>
        <taxon>Agaricomycotina</taxon>
        <taxon>Agaricomycetes</taxon>
        <taxon>Agaricomycetidae</taxon>
        <taxon>Boletales</taxon>
        <taxon>Coniophorineae</taxon>
        <taxon>Hygrophoropsidaceae</taxon>
        <taxon>Hygrophoropsis</taxon>
    </lineage>
</organism>
<protein>
    <submittedName>
        <fullName evidence="1">Armadillo-type protein</fullName>
    </submittedName>
</protein>
<accession>A0ACB8A9R9</accession>
<keyword evidence="2" id="KW-1185">Reference proteome</keyword>
<dbReference type="Proteomes" id="UP000790377">
    <property type="component" value="Unassembled WGS sequence"/>
</dbReference>
<dbReference type="EMBL" id="MU267733">
    <property type="protein sequence ID" value="KAH7909974.1"/>
    <property type="molecule type" value="Genomic_DNA"/>
</dbReference>
<name>A0ACB8A9R9_9AGAM</name>
<comment type="caution">
    <text evidence="1">The sequence shown here is derived from an EMBL/GenBank/DDBJ whole genome shotgun (WGS) entry which is preliminary data.</text>
</comment>
<sequence>MDVPFLSSGAMSRSHYALVRKVETAQSSQAADAVIHDEAEAIRGRLLRAQLSLKQCKEELILLMYCAMTVVHLPLGDMTFAIPHAVNLAEGGQAIHDKRIGYLFCSEIMPPNHELQLMLVNTLRKDLESTHIPRICLALDALIQSPTEAVIPAVQTRLQDLLSHNSIHVRRRALLAFRALSSHEPELLSRIEGKVLKRLKDPEPLVSHAALVLSTKFTDSCSVAVNNLLVSTWGLTDNNAKRQKLLKILQALCGLGTSVNSGPIVFDIIQYCSEPPIRPLIRACFLVLKSIPVDTLHQLQRDTSISPVACIRNLLSSHEPDDQYLFVVCLSCIDPSLWAGTLPDATAVLEEWEVEQVMRLLNSPDNLIRKTTLEVLYGVDPAIIDSYHTQMVQNVPEGVSVKVNNEYLSRLLDVGELQCKDDPELYASHLKGLFAIVEGPAQGKLGDLPVLENGVERILLRIREMGSSARVACVTTLIVPVTEIDVRIGPTLMVVISALACEYAGKISVPPPEVLSGMAGRLSSYAATVQDASLLAMLRISAECDKVPQDVIDLVTNLSQFSGRHIRRRCDQFVTLSTQRRVLADMVSQAPSSTLPDFLAALTDHQSKSTSGTLQPNSPRISHAASPTLSPIRAAPFPSRLRYDAYASPQPVPSLRHPAGPRSHSSRSMISSPNSRSRSLSQPSDGRSSLDELTRTVTPGELTLAAAQGSLLTISETMRSTDARSEASESRDLASRVDLISLDSPFIADPDAVAGHLEPVFEDAWDSMERSNVRGWCEASLDSIVRLLQSLQHRLIVIAVDQPPFEDMAGELKVLVQGDSDRNAALRLREGDDESCLWRLRCEDMELRTTIKRLLEDI</sequence>
<evidence type="ECO:0000313" key="1">
    <source>
        <dbReference type="EMBL" id="KAH7909974.1"/>
    </source>
</evidence>
<proteinExistence type="predicted"/>
<evidence type="ECO:0000313" key="2">
    <source>
        <dbReference type="Proteomes" id="UP000790377"/>
    </source>
</evidence>
<reference evidence="1" key="1">
    <citation type="journal article" date="2021" name="New Phytol.">
        <title>Evolutionary innovations through gain and loss of genes in the ectomycorrhizal Boletales.</title>
        <authorList>
            <person name="Wu G."/>
            <person name="Miyauchi S."/>
            <person name="Morin E."/>
            <person name="Kuo A."/>
            <person name="Drula E."/>
            <person name="Varga T."/>
            <person name="Kohler A."/>
            <person name="Feng B."/>
            <person name="Cao Y."/>
            <person name="Lipzen A."/>
            <person name="Daum C."/>
            <person name="Hundley H."/>
            <person name="Pangilinan J."/>
            <person name="Johnson J."/>
            <person name="Barry K."/>
            <person name="LaButti K."/>
            <person name="Ng V."/>
            <person name="Ahrendt S."/>
            <person name="Min B."/>
            <person name="Choi I.G."/>
            <person name="Park H."/>
            <person name="Plett J.M."/>
            <person name="Magnuson J."/>
            <person name="Spatafora J.W."/>
            <person name="Nagy L.G."/>
            <person name="Henrissat B."/>
            <person name="Grigoriev I.V."/>
            <person name="Yang Z.L."/>
            <person name="Xu J."/>
            <person name="Martin F.M."/>
        </authorList>
    </citation>
    <scope>NUCLEOTIDE SEQUENCE</scope>
    <source>
        <strain evidence="1">ATCC 28755</strain>
    </source>
</reference>
<gene>
    <name evidence="1" type="ORF">BJ138DRAFT_1173431</name>
</gene>